<sequence>MVHLDRMFLRVLVTAVWVVGSRVFPFRRTDRQVSAWSPWSDPIGFVQVPRERTILLKPTNADTHIPPELENIKITGRRASIQSTAKPNATDFMVKNKLKGGLDLLIILDGSGSIGATNFQDTKNQLARLLGMLCPTPDPFKGYQQAALIEFSSTVREIFDFNDKTNTLAVQQGVKGTPYSGGDRCTATAFNYARNTMFTAAKGMRSRPDVKQVVLILTGGQSNCGGDAVHAAKLLDKTANVYGLLIGRHSTAGMHELSNYVSSPKNQHLFTLENARELSQLVDLLEQQLKSVPCAPFDL</sequence>
<dbReference type="Gene3D" id="3.40.50.410">
    <property type="entry name" value="von Willebrand factor, type A domain"/>
    <property type="match status" value="1"/>
</dbReference>
<proteinExistence type="predicted"/>
<dbReference type="PANTHER" id="PTHR24020">
    <property type="entry name" value="COLLAGEN ALPHA"/>
    <property type="match status" value="1"/>
</dbReference>
<dbReference type="Proteomes" id="UP001164746">
    <property type="component" value="Chromosome 4"/>
</dbReference>
<reference evidence="2" key="1">
    <citation type="submission" date="2022-11" db="EMBL/GenBank/DDBJ databases">
        <title>Centuries of genome instability and evolution in soft-shell clam transmissible cancer (bioRxiv).</title>
        <authorList>
            <person name="Hart S.F.M."/>
            <person name="Yonemitsu M.A."/>
            <person name="Giersch R.M."/>
            <person name="Beal B.F."/>
            <person name="Arriagada G."/>
            <person name="Davis B.W."/>
            <person name="Ostrander E.A."/>
            <person name="Goff S.P."/>
            <person name="Metzger M.J."/>
        </authorList>
    </citation>
    <scope>NUCLEOTIDE SEQUENCE</scope>
    <source>
        <strain evidence="2">MELC-2E11</strain>
        <tissue evidence="2">Siphon/mantle</tissue>
    </source>
</reference>
<dbReference type="PRINTS" id="PR00453">
    <property type="entry name" value="VWFADOMAIN"/>
</dbReference>
<dbReference type="PANTHER" id="PTHR24020:SF87">
    <property type="entry name" value="COLLAGEN ALPHA-1(VI) CHAIN-LIKE"/>
    <property type="match status" value="1"/>
</dbReference>
<dbReference type="SUPFAM" id="SSF53300">
    <property type="entry name" value="vWA-like"/>
    <property type="match status" value="1"/>
</dbReference>
<dbReference type="InterPro" id="IPR002035">
    <property type="entry name" value="VWF_A"/>
</dbReference>
<evidence type="ECO:0000259" key="1">
    <source>
        <dbReference type="PROSITE" id="PS50234"/>
    </source>
</evidence>
<evidence type="ECO:0000313" key="3">
    <source>
        <dbReference type="Proteomes" id="UP001164746"/>
    </source>
</evidence>
<name>A0ABY7E1W6_MYAAR</name>
<keyword evidence="3" id="KW-1185">Reference proteome</keyword>
<dbReference type="InterPro" id="IPR050525">
    <property type="entry name" value="ECM_Assembly_Org"/>
</dbReference>
<feature type="domain" description="VWFA" evidence="1">
    <location>
        <begin position="103"/>
        <end position="285"/>
    </location>
</feature>
<dbReference type="EMBL" id="CP111015">
    <property type="protein sequence ID" value="WAR04018.1"/>
    <property type="molecule type" value="Genomic_DNA"/>
</dbReference>
<organism evidence="2 3">
    <name type="scientific">Mya arenaria</name>
    <name type="common">Soft-shell clam</name>
    <dbReference type="NCBI Taxonomy" id="6604"/>
    <lineage>
        <taxon>Eukaryota</taxon>
        <taxon>Metazoa</taxon>
        <taxon>Spiralia</taxon>
        <taxon>Lophotrochozoa</taxon>
        <taxon>Mollusca</taxon>
        <taxon>Bivalvia</taxon>
        <taxon>Autobranchia</taxon>
        <taxon>Heteroconchia</taxon>
        <taxon>Euheterodonta</taxon>
        <taxon>Imparidentia</taxon>
        <taxon>Neoheterodontei</taxon>
        <taxon>Myida</taxon>
        <taxon>Myoidea</taxon>
        <taxon>Myidae</taxon>
        <taxon>Mya</taxon>
    </lineage>
</organism>
<dbReference type="InterPro" id="IPR036465">
    <property type="entry name" value="vWFA_dom_sf"/>
</dbReference>
<dbReference type="CDD" id="cd01450">
    <property type="entry name" value="vWFA_subfamily_ECM"/>
    <property type="match status" value="1"/>
</dbReference>
<dbReference type="PROSITE" id="PS50234">
    <property type="entry name" value="VWFA"/>
    <property type="match status" value="1"/>
</dbReference>
<dbReference type="SMART" id="SM00327">
    <property type="entry name" value="VWA"/>
    <property type="match status" value="1"/>
</dbReference>
<protein>
    <submittedName>
        <fullName evidence="2">COCA1-like protein</fullName>
    </submittedName>
</protein>
<gene>
    <name evidence="2" type="ORF">MAR_010576</name>
</gene>
<accession>A0ABY7E1W6</accession>
<dbReference type="Pfam" id="PF00092">
    <property type="entry name" value="VWA"/>
    <property type="match status" value="1"/>
</dbReference>
<evidence type="ECO:0000313" key="2">
    <source>
        <dbReference type="EMBL" id="WAR04018.1"/>
    </source>
</evidence>